<dbReference type="AlphaFoldDB" id="A0A2W5TFU0"/>
<dbReference type="PANTHER" id="PTHR30547">
    <property type="entry name" value="UNCHARACTERIZED PROTEIN YHCG-RELATED"/>
    <property type="match status" value="1"/>
</dbReference>
<dbReference type="Pfam" id="PF17761">
    <property type="entry name" value="DUF1016_N"/>
    <property type="match status" value="1"/>
</dbReference>
<dbReference type="InterPro" id="IPR009362">
    <property type="entry name" value="YhcG_C"/>
</dbReference>
<dbReference type="PANTHER" id="PTHR30547:SF5">
    <property type="entry name" value="NUCLEASE YHCG-RELATED"/>
    <property type="match status" value="1"/>
</dbReference>
<dbReference type="InterPro" id="IPR011856">
    <property type="entry name" value="tRNA_endonuc-like_dom_sf"/>
</dbReference>
<dbReference type="InterPro" id="IPR053148">
    <property type="entry name" value="PD-DEXK-like_domain"/>
</dbReference>
<evidence type="ECO:0000259" key="1">
    <source>
        <dbReference type="Pfam" id="PF06250"/>
    </source>
</evidence>
<dbReference type="InterPro" id="IPR041527">
    <property type="entry name" value="YhcG_N"/>
</dbReference>
<gene>
    <name evidence="3" type="ORF">DI536_14510</name>
</gene>
<dbReference type="EMBL" id="QFQP01000011">
    <property type="protein sequence ID" value="PZR12777.1"/>
    <property type="molecule type" value="Genomic_DNA"/>
</dbReference>
<dbReference type="Pfam" id="PF06250">
    <property type="entry name" value="YhcG_C"/>
    <property type="match status" value="1"/>
</dbReference>
<name>A0A2W5TFU0_9BACT</name>
<accession>A0A2W5TFU0</accession>
<feature type="domain" description="YhcG PDDEXK nuclease" evidence="1">
    <location>
        <begin position="185"/>
        <end position="335"/>
    </location>
</feature>
<protein>
    <submittedName>
        <fullName evidence="3">DUF1016 domain-containing protein</fullName>
    </submittedName>
</protein>
<dbReference type="Gene3D" id="3.40.1350.10">
    <property type="match status" value="1"/>
</dbReference>
<evidence type="ECO:0000313" key="3">
    <source>
        <dbReference type="EMBL" id="PZR12777.1"/>
    </source>
</evidence>
<comment type="caution">
    <text evidence="3">The sequence shown here is derived from an EMBL/GenBank/DDBJ whole genome shotgun (WGS) entry which is preliminary data.</text>
</comment>
<evidence type="ECO:0000259" key="2">
    <source>
        <dbReference type="Pfam" id="PF17761"/>
    </source>
</evidence>
<proteinExistence type="predicted"/>
<dbReference type="Proteomes" id="UP000249061">
    <property type="component" value="Unassembled WGS sequence"/>
</dbReference>
<reference evidence="3 4" key="1">
    <citation type="submission" date="2017-08" db="EMBL/GenBank/DDBJ databases">
        <title>Infants hospitalized years apart are colonized by the same room-sourced microbial strains.</title>
        <authorList>
            <person name="Brooks B."/>
            <person name="Olm M.R."/>
            <person name="Firek B.A."/>
            <person name="Baker R."/>
            <person name="Thomas B.C."/>
            <person name="Morowitz M.J."/>
            <person name="Banfield J.F."/>
        </authorList>
    </citation>
    <scope>NUCLEOTIDE SEQUENCE [LARGE SCALE GENOMIC DNA]</scope>
    <source>
        <strain evidence="3">S2_003_000_R2_14</strain>
    </source>
</reference>
<sequence length="349" mass="40304">MKKIASRTEVLAGEQSLVRDLRKLISGAQSHTAQAVNAALTTLYWQVGKRVHVELLRRRRATYGTRLMVSVGKKLEETFGSGFGEKNLRHMVRFAEVFPDEKIVSALRRQLGWSHFKRVIYMEDPLKRDFYAELCRVEGWSTRVLDQKVSSMLFERTAISKRPAALIRRELTALRKRDELTPALVLQDPYNLNFLGLHDTYSEKDLESAILREIERFVLELGTGFAFVERQKRITVDGEDHYMDLLFFHRRLKRLVVVELKLGEFKAADSGQVELYLRWLDRHERQPDEHPPIGIILCAGKKSETVEYLGLDKRNIHVAEYVTQLPSPEVLQNKLHVALKAARQRVASA</sequence>
<evidence type="ECO:0000313" key="4">
    <source>
        <dbReference type="Proteomes" id="UP000249061"/>
    </source>
</evidence>
<feature type="domain" description="YhcG N-terminal" evidence="2">
    <location>
        <begin position="21"/>
        <end position="156"/>
    </location>
</feature>
<dbReference type="GO" id="GO:0003676">
    <property type="term" value="F:nucleic acid binding"/>
    <property type="evidence" value="ECO:0007669"/>
    <property type="project" value="InterPro"/>
</dbReference>
<organism evidence="3 4">
    <name type="scientific">Archangium gephyra</name>
    <dbReference type="NCBI Taxonomy" id="48"/>
    <lineage>
        <taxon>Bacteria</taxon>
        <taxon>Pseudomonadati</taxon>
        <taxon>Myxococcota</taxon>
        <taxon>Myxococcia</taxon>
        <taxon>Myxococcales</taxon>
        <taxon>Cystobacterineae</taxon>
        <taxon>Archangiaceae</taxon>
        <taxon>Archangium</taxon>
    </lineage>
</organism>